<dbReference type="SUPFAM" id="SSF52833">
    <property type="entry name" value="Thioredoxin-like"/>
    <property type="match status" value="1"/>
</dbReference>
<dbReference type="CDD" id="cd02947">
    <property type="entry name" value="TRX_family"/>
    <property type="match status" value="1"/>
</dbReference>
<keyword evidence="4" id="KW-1185">Reference proteome</keyword>
<feature type="domain" description="Thioredoxin" evidence="2">
    <location>
        <begin position="38"/>
        <end position="118"/>
    </location>
</feature>
<feature type="region of interest" description="Disordered" evidence="1">
    <location>
        <begin position="1"/>
        <end position="20"/>
    </location>
</feature>
<name>A0ABV9A8P2_9ACTN</name>
<dbReference type="Pfam" id="PF00085">
    <property type="entry name" value="Thioredoxin"/>
    <property type="match status" value="1"/>
</dbReference>
<evidence type="ECO:0000256" key="1">
    <source>
        <dbReference type="SAM" id="MobiDB-lite"/>
    </source>
</evidence>
<evidence type="ECO:0000313" key="3">
    <source>
        <dbReference type="EMBL" id="MFC4495080.1"/>
    </source>
</evidence>
<accession>A0ABV9A8P2</accession>
<reference evidence="4" key="1">
    <citation type="journal article" date="2019" name="Int. J. Syst. Evol. Microbiol.">
        <title>The Global Catalogue of Microorganisms (GCM) 10K type strain sequencing project: providing services to taxonomists for standard genome sequencing and annotation.</title>
        <authorList>
            <consortium name="The Broad Institute Genomics Platform"/>
            <consortium name="The Broad Institute Genome Sequencing Center for Infectious Disease"/>
            <person name="Wu L."/>
            <person name="Ma J."/>
        </authorList>
    </citation>
    <scope>NUCLEOTIDE SEQUENCE [LARGE SCALE GENOMIC DNA]</scope>
    <source>
        <strain evidence="4">CGMCC 4.7357</strain>
    </source>
</reference>
<dbReference type="RefSeq" id="WP_386447248.1">
    <property type="nucleotide sequence ID" value="NZ_JBHSFH010000006.1"/>
</dbReference>
<dbReference type="InterPro" id="IPR013766">
    <property type="entry name" value="Thioredoxin_domain"/>
</dbReference>
<comment type="caution">
    <text evidence="3">The sequence shown here is derived from an EMBL/GenBank/DDBJ whole genome shotgun (WGS) entry which is preliminary data.</text>
</comment>
<protein>
    <submittedName>
        <fullName evidence="3">TlpA family protein disulfide reductase</fullName>
    </submittedName>
</protein>
<dbReference type="Gene3D" id="3.40.30.10">
    <property type="entry name" value="Glutaredoxin"/>
    <property type="match status" value="1"/>
</dbReference>
<dbReference type="InterPro" id="IPR036249">
    <property type="entry name" value="Thioredoxin-like_sf"/>
</dbReference>
<sequence>MSGRGREDQRRAGEDERREGKDVVLDPAALGLARLGERATLVHFSSAFCQPCRATRRVLAEVGGMVAGVAHAEIDAEKHLALVRRLRIQGTPAVLVLDAGGRVVRRAYGQPRRADVIAAIGAAASSAER</sequence>
<gene>
    <name evidence="3" type="ORF">ACFPA8_13165</name>
</gene>
<dbReference type="Proteomes" id="UP001595997">
    <property type="component" value="Unassembled WGS sequence"/>
</dbReference>
<proteinExistence type="predicted"/>
<organism evidence="3 4">
    <name type="scientific">Streptomyces ovatisporus</name>
    <dbReference type="NCBI Taxonomy" id="1128682"/>
    <lineage>
        <taxon>Bacteria</taxon>
        <taxon>Bacillati</taxon>
        <taxon>Actinomycetota</taxon>
        <taxon>Actinomycetes</taxon>
        <taxon>Kitasatosporales</taxon>
        <taxon>Streptomycetaceae</taxon>
        <taxon>Streptomyces</taxon>
    </lineage>
</organism>
<evidence type="ECO:0000259" key="2">
    <source>
        <dbReference type="Pfam" id="PF00085"/>
    </source>
</evidence>
<evidence type="ECO:0000313" key="4">
    <source>
        <dbReference type="Proteomes" id="UP001595997"/>
    </source>
</evidence>
<dbReference type="EMBL" id="JBHSFH010000006">
    <property type="protein sequence ID" value="MFC4495080.1"/>
    <property type="molecule type" value="Genomic_DNA"/>
</dbReference>